<dbReference type="RefSeq" id="WP_179755754.1">
    <property type="nucleotide sequence ID" value="NZ_JACCBB010000001.1"/>
</dbReference>
<evidence type="ECO:0000313" key="2">
    <source>
        <dbReference type="Proteomes" id="UP000521922"/>
    </source>
</evidence>
<dbReference type="EMBL" id="JACCBB010000001">
    <property type="protein sequence ID" value="NYD24989.1"/>
    <property type="molecule type" value="Genomic_DNA"/>
</dbReference>
<name>A0A7Y9DQT0_9ACTN</name>
<evidence type="ECO:0000313" key="1">
    <source>
        <dbReference type="EMBL" id="NYD24989.1"/>
    </source>
</evidence>
<organism evidence="1 2">
    <name type="scientific">Kineococcus aurantiacus</name>
    <dbReference type="NCBI Taxonomy" id="37633"/>
    <lineage>
        <taxon>Bacteria</taxon>
        <taxon>Bacillati</taxon>
        <taxon>Actinomycetota</taxon>
        <taxon>Actinomycetes</taxon>
        <taxon>Kineosporiales</taxon>
        <taxon>Kineosporiaceae</taxon>
        <taxon>Kineococcus</taxon>
    </lineage>
</organism>
<reference evidence="1 2" key="1">
    <citation type="submission" date="2020-07" db="EMBL/GenBank/DDBJ databases">
        <title>Sequencing the genomes of 1000 actinobacteria strains.</title>
        <authorList>
            <person name="Klenk H.-P."/>
        </authorList>
    </citation>
    <scope>NUCLEOTIDE SEQUENCE [LARGE SCALE GENOMIC DNA]</scope>
    <source>
        <strain evidence="1 2">DSM 7487</strain>
    </source>
</reference>
<gene>
    <name evidence="1" type="ORF">BJ968_004529</name>
</gene>
<proteinExistence type="predicted"/>
<sequence length="147" mass="15890">MHDLLLNTLRPYGSPAEVSLHLVPHTRLWVTAVIPHRPSAAPLSVGVESPSDATGTDVAFIITVAHSWLEVDGLDEPLTWLRQLAEAVFAGHLQETGFTKASAVRIHTVAGLVEGGAWQLPLVRRLLPHRRFTAYADTAPAGTPSPR</sequence>
<dbReference type="Proteomes" id="UP000521922">
    <property type="component" value="Unassembled WGS sequence"/>
</dbReference>
<keyword evidence="2" id="KW-1185">Reference proteome</keyword>
<protein>
    <submittedName>
        <fullName evidence="1">Uncharacterized protein</fullName>
    </submittedName>
</protein>
<comment type="caution">
    <text evidence="1">The sequence shown here is derived from an EMBL/GenBank/DDBJ whole genome shotgun (WGS) entry which is preliminary data.</text>
</comment>
<dbReference type="AlphaFoldDB" id="A0A7Y9DQT0"/>
<accession>A0A7Y9DQT0</accession>